<dbReference type="Gene3D" id="1.10.10.60">
    <property type="entry name" value="Homeodomain-like"/>
    <property type="match status" value="1"/>
</dbReference>
<keyword evidence="6" id="KW-1185">Reference proteome</keyword>
<dbReference type="InterPro" id="IPR018060">
    <property type="entry name" value="HTH_AraC"/>
</dbReference>
<dbReference type="Pfam" id="PF14525">
    <property type="entry name" value="AraC_binding_2"/>
    <property type="match status" value="1"/>
</dbReference>
<gene>
    <name evidence="5" type="ORF">B9T62_31610</name>
</gene>
<evidence type="ECO:0000313" key="6">
    <source>
        <dbReference type="Proteomes" id="UP000249890"/>
    </source>
</evidence>
<evidence type="ECO:0000259" key="4">
    <source>
        <dbReference type="PROSITE" id="PS01124"/>
    </source>
</evidence>
<sequence length="253" mass="28722">MQTILTADQVEEQERFAYWREMACDVFVQLDASRLSRQTFTGRMEIGSLEDIQISEVSADPQHIVRSKHHIDNSGEDFFLVNLQIAGKGYTEQDQREASLQPGDFVLYDSTRPYILHFEQPFQQIVFQFPRSLLLSRCRQAEQMTSVRIPGMQHPVSAMVSTLMRTVAASYLYLDSITRMRVVESTLDLLATSLSTISNVKLDEISSAANIHRAGALAFITAHFSRIFKQYFGVSPSEYRTAVLNPSGIQKRS</sequence>
<dbReference type="PANTHER" id="PTHR46796">
    <property type="entry name" value="HTH-TYPE TRANSCRIPTIONAL ACTIVATOR RHAS-RELATED"/>
    <property type="match status" value="1"/>
</dbReference>
<dbReference type="KEGG" id="pdh:B9T62_31610"/>
<dbReference type="RefSeq" id="WP_087918872.1">
    <property type="nucleotide sequence ID" value="NZ_CP021780.1"/>
</dbReference>
<dbReference type="InterPro" id="IPR050204">
    <property type="entry name" value="AraC_XylS_family_regulators"/>
</dbReference>
<accession>A0A2Z2KMZ8</accession>
<evidence type="ECO:0000256" key="1">
    <source>
        <dbReference type="ARBA" id="ARBA00023015"/>
    </source>
</evidence>
<dbReference type="Pfam" id="PF00165">
    <property type="entry name" value="HTH_AraC"/>
    <property type="match status" value="1"/>
</dbReference>
<dbReference type="OrthoDB" id="4480133at2"/>
<dbReference type="InterPro" id="IPR035418">
    <property type="entry name" value="AraC-bd_2"/>
</dbReference>
<dbReference type="InterPro" id="IPR037923">
    <property type="entry name" value="HTH-like"/>
</dbReference>
<dbReference type="PROSITE" id="PS01124">
    <property type="entry name" value="HTH_ARAC_FAMILY_2"/>
    <property type="match status" value="1"/>
</dbReference>
<proteinExistence type="predicted"/>
<protein>
    <recommendedName>
        <fullName evidence="4">HTH araC/xylS-type domain-containing protein</fullName>
    </recommendedName>
</protein>
<dbReference type="GO" id="GO:0043565">
    <property type="term" value="F:sequence-specific DNA binding"/>
    <property type="evidence" value="ECO:0007669"/>
    <property type="project" value="InterPro"/>
</dbReference>
<dbReference type="GO" id="GO:0003700">
    <property type="term" value="F:DNA-binding transcription factor activity"/>
    <property type="evidence" value="ECO:0007669"/>
    <property type="project" value="InterPro"/>
</dbReference>
<dbReference type="EMBL" id="CP021780">
    <property type="protein sequence ID" value="ASA24903.1"/>
    <property type="molecule type" value="Genomic_DNA"/>
</dbReference>
<keyword evidence="3" id="KW-0804">Transcription</keyword>
<evidence type="ECO:0000313" key="5">
    <source>
        <dbReference type="EMBL" id="ASA24903.1"/>
    </source>
</evidence>
<organism evidence="5 6">
    <name type="scientific">Paenibacillus donghaensis</name>
    <dbReference type="NCBI Taxonomy" id="414771"/>
    <lineage>
        <taxon>Bacteria</taxon>
        <taxon>Bacillati</taxon>
        <taxon>Bacillota</taxon>
        <taxon>Bacilli</taxon>
        <taxon>Bacillales</taxon>
        <taxon>Paenibacillaceae</taxon>
        <taxon>Paenibacillus</taxon>
    </lineage>
</organism>
<dbReference type="AlphaFoldDB" id="A0A2Z2KMZ8"/>
<keyword evidence="2" id="KW-0238">DNA-binding</keyword>
<evidence type="ECO:0000256" key="3">
    <source>
        <dbReference type="ARBA" id="ARBA00023163"/>
    </source>
</evidence>
<dbReference type="PANTHER" id="PTHR46796:SF6">
    <property type="entry name" value="ARAC SUBFAMILY"/>
    <property type="match status" value="1"/>
</dbReference>
<name>A0A2Z2KMZ8_9BACL</name>
<keyword evidence="1" id="KW-0805">Transcription regulation</keyword>
<dbReference type="SUPFAM" id="SSF51215">
    <property type="entry name" value="Regulatory protein AraC"/>
    <property type="match status" value="1"/>
</dbReference>
<reference evidence="5 6" key="1">
    <citation type="submission" date="2017-06" db="EMBL/GenBank/DDBJ databases">
        <title>Complete genome sequence of Paenibacillus donghaensis KCTC 13049T isolated from East Sea sediment, South Korea.</title>
        <authorList>
            <person name="Jung B.K."/>
            <person name="Hong S.-J."/>
            <person name="Shin J.-H."/>
        </authorList>
    </citation>
    <scope>NUCLEOTIDE SEQUENCE [LARGE SCALE GENOMIC DNA]</scope>
    <source>
        <strain evidence="5 6">KCTC 13049</strain>
    </source>
</reference>
<evidence type="ECO:0000256" key="2">
    <source>
        <dbReference type="ARBA" id="ARBA00023125"/>
    </source>
</evidence>
<feature type="domain" description="HTH araC/xylS-type" evidence="4">
    <location>
        <begin position="221"/>
        <end position="242"/>
    </location>
</feature>
<dbReference type="Proteomes" id="UP000249890">
    <property type="component" value="Chromosome"/>
</dbReference>